<organism evidence="1 2">
    <name type="scientific">Metabacillus mangrovi</name>
    <dbReference type="NCBI Taxonomy" id="1491830"/>
    <lineage>
        <taxon>Bacteria</taxon>
        <taxon>Bacillati</taxon>
        <taxon>Bacillota</taxon>
        <taxon>Bacilli</taxon>
        <taxon>Bacillales</taxon>
        <taxon>Bacillaceae</taxon>
        <taxon>Metabacillus</taxon>
    </lineage>
</organism>
<dbReference type="SUPFAM" id="SSF141571">
    <property type="entry name" value="Pentapeptide repeat-like"/>
    <property type="match status" value="1"/>
</dbReference>
<dbReference type="Pfam" id="PF00805">
    <property type="entry name" value="Pentapeptide"/>
    <property type="match status" value="1"/>
</dbReference>
<dbReference type="RefSeq" id="WP_155113398.1">
    <property type="nucleotide sequence ID" value="NZ_WMIB01000019.1"/>
</dbReference>
<evidence type="ECO:0000313" key="1">
    <source>
        <dbReference type="EMBL" id="MTH54891.1"/>
    </source>
</evidence>
<comment type="caution">
    <text evidence="1">The sequence shown here is derived from an EMBL/GenBank/DDBJ whole genome shotgun (WGS) entry which is preliminary data.</text>
</comment>
<keyword evidence="2" id="KW-1185">Reference proteome</keyword>
<dbReference type="InterPro" id="IPR051082">
    <property type="entry name" value="Pentapeptide-BTB/POZ_domain"/>
</dbReference>
<dbReference type="InterPro" id="IPR001646">
    <property type="entry name" value="5peptide_repeat"/>
</dbReference>
<accession>A0A7X2S8V2</accession>
<sequence length="267" mass="29600">MRSELQSDCSRCFGLCCVALPYAKSADFPTEKNAGVPCHNLQQDFRCQIHEDLRENGFKGCTVYECFGAGQKVSQYTYKGADWRTNPDTAAEMFDVFPIMQQLHEMLLYLTEAASRKETETIKPSLLAMIEETETLTLLNPKSLLNLNIPAHRSKVNELLLQTSRLVRGKAKPKSVKKNSTAYLGAKLKGADLKGASLRGALMIAADLRNADMRQADFIGADLRDVDLRGADLTGSLFLTQAQINSAYGNKDTRLPLHLSLPAHWST</sequence>
<name>A0A7X2S8V2_9BACI</name>
<dbReference type="PANTHER" id="PTHR14136:SF17">
    <property type="entry name" value="BTB_POZ DOMAIN-CONTAINING PROTEIN KCTD9"/>
    <property type="match status" value="1"/>
</dbReference>
<dbReference type="Gene3D" id="2.160.20.80">
    <property type="entry name" value="E3 ubiquitin-protein ligase SopA"/>
    <property type="match status" value="1"/>
</dbReference>
<evidence type="ECO:0000313" key="2">
    <source>
        <dbReference type="Proteomes" id="UP000434639"/>
    </source>
</evidence>
<dbReference type="PANTHER" id="PTHR14136">
    <property type="entry name" value="BTB_POZ DOMAIN-CONTAINING PROTEIN KCTD9"/>
    <property type="match status" value="1"/>
</dbReference>
<dbReference type="OrthoDB" id="154708at2"/>
<gene>
    <name evidence="1" type="ORF">GKZ89_15925</name>
</gene>
<dbReference type="Proteomes" id="UP000434639">
    <property type="component" value="Unassembled WGS sequence"/>
</dbReference>
<reference evidence="1 2" key="1">
    <citation type="journal article" date="2017" name="Int. J. Syst. Evol. Microbiol.">
        <title>Bacillus mangrovi sp. nov., isolated from a sediment sample from a mangrove forest.</title>
        <authorList>
            <person name="Gupta V."/>
            <person name="Singh P.K."/>
            <person name="Korpole S."/>
            <person name="Tanuku N.R.S."/>
            <person name="Pinnaka A.K."/>
        </authorList>
    </citation>
    <scope>NUCLEOTIDE SEQUENCE [LARGE SCALE GENOMIC DNA]</scope>
    <source>
        <strain evidence="1 2">KCTC 33872</strain>
    </source>
</reference>
<proteinExistence type="predicted"/>
<protein>
    <submittedName>
        <fullName evidence="1">Pentapeptide repeat-containing protein</fullName>
    </submittedName>
</protein>
<dbReference type="AlphaFoldDB" id="A0A7X2S8V2"/>
<dbReference type="EMBL" id="WMIB01000019">
    <property type="protein sequence ID" value="MTH54891.1"/>
    <property type="molecule type" value="Genomic_DNA"/>
</dbReference>